<protein>
    <submittedName>
        <fullName evidence="1">Uncharacterized protein</fullName>
    </submittedName>
</protein>
<accession>A0ABN2FSU4</accession>
<organism evidence="1 2">
    <name type="scientific">Fodinicola feengrottensis</name>
    <dbReference type="NCBI Taxonomy" id="435914"/>
    <lineage>
        <taxon>Bacteria</taxon>
        <taxon>Bacillati</taxon>
        <taxon>Actinomycetota</taxon>
        <taxon>Actinomycetes</taxon>
        <taxon>Mycobacteriales</taxon>
        <taxon>Fodinicola</taxon>
    </lineage>
</organism>
<evidence type="ECO:0000313" key="2">
    <source>
        <dbReference type="Proteomes" id="UP001500618"/>
    </source>
</evidence>
<proteinExistence type="predicted"/>
<sequence>MAVKPWSTSINAAVSAAQQKITSGSSPTQTKADLLTLYGGARDASNRALGQVQAAGIPDADNGAQVAQQFTAALTTARNAFAHAATRTAALSTSNKNAFYAGVVAVGQQLTTENGQNSAGFSNVSSDQLQKAFDSVTECK</sequence>
<gene>
    <name evidence="1" type="ORF">GCM10009765_04890</name>
</gene>
<evidence type="ECO:0000313" key="1">
    <source>
        <dbReference type="EMBL" id="GAA1658504.1"/>
    </source>
</evidence>
<name>A0ABN2FSU4_9ACTN</name>
<dbReference type="EMBL" id="BAAANY010000001">
    <property type="protein sequence ID" value="GAA1658504.1"/>
    <property type="molecule type" value="Genomic_DNA"/>
</dbReference>
<comment type="caution">
    <text evidence="1">The sequence shown here is derived from an EMBL/GenBank/DDBJ whole genome shotgun (WGS) entry which is preliminary data.</text>
</comment>
<dbReference type="Proteomes" id="UP001500618">
    <property type="component" value="Unassembled WGS sequence"/>
</dbReference>
<reference evidence="1 2" key="1">
    <citation type="journal article" date="2019" name="Int. J. Syst. Evol. Microbiol.">
        <title>The Global Catalogue of Microorganisms (GCM) 10K type strain sequencing project: providing services to taxonomists for standard genome sequencing and annotation.</title>
        <authorList>
            <consortium name="The Broad Institute Genomics Platform"/>
            <consortium name="The Broad Institute Genome Sequencing Center for Infectious Disease"/>
            <person name="Wu L."/>
            <person name="Ma J."/>
        </authorList>
    </citation>
    <scope>NUCLEOTIDE SEQUENCE [LARGE SCALE GENOMIC DNA]</scope>
    <source>
        <strain evidence="1 2">JCM 14718</strain>
    </source>
</reference>
<keyword evidence="2" id="KW-1185">Reference proteome</keyword>